<dbReference type="EMBL" id="JAAAHY010001547">
    <property type="protein sequence ID" value="KAF9948276.1"/>
    <property type="molecule type" value="Genomic_DNA"/>
</dbReference>
<organism evidence="3 4">
    <name type="scientific">Mortierella alpina</name>
    <name type="common">Oleaginous fungus</name>
    <name type="synonym">Mortierella renispora</name>
    <dbReference type="NCBI Taxonomy" id="64518"/>
    <lineage>
        <taxon>Eukaryota</taxon>
        <taxon>Fungi</taxon>
        <taxon>Fungi incertae sedis</taxon>
        <taxon>Mucoromycota</taxon>
        <taxon>Mortierellomycotina</taxon>
        <taxon>Mortierellomycetes</taxon>
        <taxon>Mortierellales</taxon>
        <taxon>Mortierellaceae</taxon>
        <taxon>Mortierella</taxon>
    </lineage>
</organism>
<dbReference type="PROSITE" id="PS50157">
    <property type="entry name" value="ZINC_FINGER_C2H2_2"/>
    <property type="match status" value="1"/>
</dbReference>
<keyword evidence="4" id="KW-1185">Reference proteome</keyword>
<dbReference type="Proteomes" id="UP000738359">
    <property type="component" value="Unassembled WGS sequence"/>
</dbReference>
<name>A0A9P6IUS0_MORAP</name>
<protein>
    <recommendedName>
        <fullName evidence="2">C2H2-type domain-containing protein</fullName>
    </recommendedName>
</protein>
<keyword evidence="1" id="KW-0863">Zinc-finger</keyword>
<keyword evidence="1" id="KW-0862">Zinc</keyword>
<comment type="caution">
    <text evidence="3">The sequence shown here is derived from an EMBL/GenBank/DDBJ whole genome shotgun (WGS) entry which is preliminary data.</text>
</comment>
<sequence>MPKTSKTNVRKCVRCDPEVTFKSSAQERSHELEYHALQFVVRAERGSALKSDVTVYQVDGKFPCPSCLEKFSTKSNIRRHLIRGSCNSNVDEEPTLPPVTLSALPKIAAAMPPTIENSSVKRDHDLAVIAACNQQDQTVDEKRKTLFIVEALALRPFLLRDVHGIERPALALAGVVDKLAEQEVTVCLTDLPRQSRNVKDEPCSACAPTVAPGFEQLLAISPFTSKLLSRTFVEVYPSIAALLNEDWTDKPQLRYACAQILAGSVFYNTGNGQSVLNNTVEMYGRKQSIDSHRERFVVKKGTASRTSIPPANSRYKDLWPLTLQDPEGDKLVLGTHSFSLLVTSSIRLDVKGCVSVGGATSSFRLQSHQESFATRIFLDQESIATGLMIAQDEHAAYVSSKLKTEQLRQIRSKFHDGSTYLLCRASGFLTWRHTCLPYTVFTVADHDQSQSKDGSAASMLFQDLARNVWKQGSSAVLQQQRIKELKDSCTPSGNVRQLLENIESCFREGEQSIRIIGNKELNSHLESLARGLSSYITNHNKSVAAFVEECFDV</sequence>
<accession>A0A9P6IUS0</accession>
<evidence type="ECO:0000259" key="2">
    <source>
        <dbReference type="PROSITE" id="PS50157"/>
    </source>
</evidence>
<feature type="domain" description="C2H2-type" evidence="2">
    <location>
        <begin position="62"/>
        <end position="94"/>
    </location>
</feature>
<gene>
    <name evidence="3" type="ORF">BGZ70_002278</name>
</gene>
<dbReference type="OrthoDB" id="2250876at2759"/>
<proteinExistence type="predicted"/>
<evidence type="ECO:0000313" key="3">
    <source>
        <dbReference type="EMBL" id="KAF9948276.1"/>
    </source>
</evidence>
<reference evidence="3" key="1">
    <citation type="journal article" date="2020" name="Fungal Divers.">
        <title>Resolving the Mortierellaceae phylogeny through synthesis of multi-gene phylogenetics and phylogenomics.</title>
        <authorList>
            <person name="Vandepol N."/>
            <person name="Liber J."/>
            <person name="Desiro A."/>
            <person name="Na H."/>
            <person name="Kennedy M."/>
            <person name="Barry K."/>
            <person name="Grigoriev I.V."/>
            <person name="Miller A.N."/>
            <person name="O'Donnell K."/>
            <person name="Stajich J.E."/>
            <person name="Bonito G."/>
        </authorList>
    </citation>
    <scope>NUCLEOTIDE SEQUENCE</scope>
    <source>
        <strain evidence="3">CK1249</strain>
    </source>
</reference>
<dbReference type="AlphaFoldDB" id="A0A9P6IUS0"/>
<keyword evidence="1" id="KW-0479">Metal-binding</keyword>
<dbReference type="GO" id="GO:0008270">
    <property type="term" value="F:zinc ion binding"/>
    <property type="evidence" value="ECO:0007669"/>
    <property type="project" value="UniProtKB-KW"/>
</dbReference>
<evidence type="ECO:0000256" key="1">
    <source>
        <dbReference type="PROSITE-ProRule" id="PRU00042"/>
    </source>
</evidence>
<dbReference type="InterPro" id="IPR013087">
    <property type="entry name" value="Znf_C2H2_type"/>
</dbReference>
<evidence type="ECO:0000313" key="4">
    <source>
        <dbReference type="Proteomes" id="UP000738359"/>
    </source>
</evidence>